<proteinExistence type="predicted"/>
<evidence type="ECO:0000256" key="2">
    <source>
        <dbReference type="ARBA" id="ARBA00023034"/>
    </source>
</evidence>
<feature type="coiled-coil region" evidence="4">
    <location>
        <begin position="412"/>
        <end position="446"/>
    </location>
</feature>
<gene>
    <name evidence="7" type="ORF">HG535_0E01450</name>
</gene>
<evidence type="ECO:0000256" key="1">
    <source>
        <dbReference type="ARBA" id="ARBA00004555"/>
    </source>
</evidence>
<feature type="compositionally biased region" description="Polar residues" evidence="5">
    <location>
        <begin position="75"/>
        <end position="85"/>
    </location>
</feature>
<dbReference type="Pfam" id="PF12325">
    <property type="entry name" value="TMF_TATA_bd"/>
    <property type="match status" value="1"/>
</dbReference>
<accession>A0A7H9B327</accession>
<dbReference type="KEGG" id="zmk:HG535_0E01450"/>
<feature type="compositionally biased region" description="Basic and acidic residues" evidence="5">
    <location>
        <begin position="86"/>
        <end position="101"/>
    </location>
</feature>
<keyword evidence="8" id="KW-1185">Reference proteome</keyword>
<evidence type="ECO:0000259" key="6">
    <source>
        <dbReference type="Pfam" id="PF12325"/>
    </source>
</evidence>
<feature type="coiled-coil region" evidence="4">
    <location>
        <begin position="647"/>
        <end position="681"/>
    </location>
</feature>
<evidence type="ECO:0000256" key="4">
    <source>
        <dbReference type="SAM" id="Coils"/>
    </source>
</evidence>
<dbReference type="InterPro" id="IPR022092">
    <property type="entry name" value="TMF_DNA-bd"/>
</dbReference>
<dbReference type="GO" id="GO:0005794">
    <property type="term" value="C:Golgi apparatus"/>
    <property type="evidence" value="ECO:0007669"/>
    <property type="project" value="UniProtKB-SubCell"/>
</dbReference>
<dbReference type="OrthoDB" id="74178at2759"/>
<feature type="region of interest" description="Disordered" evidence="5">
    <location>
        <begin position="534"/>
        <end position="556"/>
    </location>
</feature>
<feature type="compositionally biased region" description="Polar residues" evidence="5">
    <location>
        <begin position="42"/>
        <end position="52"/>
    </location>
</feature>
<organism evidence="7 8">
    <name type="scientific">Zygotorulaspora mrakii</name>
    <name type="common">Zygosaccharomyces mrakii</name>
    <dbReference type="NCBI Taxonomy" id="42260"/>
    <lineage>
        <taxon>Eukaryota</taxon>
        <taxon>Fungi</taxon>
        <taxon>Dikarya</taxon>
        <taxon>Ascomycota</taxon>
        <taxon>Saccharomycotina</taxon>
        <taxon>Saccharomycetes</taxon>
        <taxon>Saccharomycetales</taxon>
        <taxon>Saccharomycetaceae</taxon>
        <taxon>Zygotorulaspora</taxon>
    </lineage>
</organism>
<reference evidence="7 8" key="1">
    <citation type="submission" date="2020-07" db="EMBL/GenBank/DDBJ databases">
        <title>The yeast mating-type switching endonuclease HO is a domesticated member of an unorthodox homing genetic element family.</title>
        <authorList>
            <person name="Coughlan A.Y."/>
            <person name="Lombardi L."/>
            <person name="Braun-Galleani S."/>
            <person name="Martos A.R."/>
            <person name="Galeote V."/>
            <person name="Bigey F."/>
            <person name="Dequin S."/>
            <person name="Byrne K.P."/>
            <person name="Wolfe K.H."/>
        </authorList>
    </citation>
    <scope>NUCLEOTIDE SEQUENCE [LARGE SCALE GENOMIC DNA]</scope>
    <source>
        <strain evidence="7 8">NRRL Y-6702</strain>
    </source>
</reference>
<dbReference type="PANTHER" id="PTHR46515">
    <property type="entry name" value="TATA ELEMENT MODULATORY FACTOR TMF1"/>
    <property type="match status" value="1"/>
</dbReference>
<feature type="coiled-coil region" evidence="4">
    <location>
        <begin position="574"/>
        <end position="622"/>
    </location>
</feature>
<evidence type="ECO:0000313" key="8">
    <source>
        <dbReference type="Proteomes" id="UP000509704"/>
    </source>
</evidence>
<dbReference type="RefSeq" id="XP_037144788.1">
    <property type="nucleotide sequence ID" value="XM_037288893.1"/>
</dbReference>
<dbReference type="InterPro" id="IPR052602">
    <property type="entry name" value="Growth_transcription_reg"/>
</dbReference>
<evidence type="ECO:0000313" key="7">
    <source>
        <dbReference type="EMBL" id="QLG73061.1"/>
    </source>
</evidence>
<dbReference type="GO" id="GO:0005783">
    <property type="term" value="C:endoplasmic reticulum"/>
    <property type="evidence" value="ECO:0007669"/>
    <property type="project" value="TreeGrafter"/>
</dbReference>
<evidence type="ECO:0000256" key="5">
    <source>
        <dbReference type="SAM" id="MobiDB-lite"/>
    </source>
</evidence>
<dbReference type="AlphaFoldDB" id="A0A7H9B327"/>
<dbReference type="Pfam" id="PF12329">
    <property type="entry name" value="TMF_DNA_bd"/>
    <property type="match status" value="1"/>
</dbReference>
<name>A0A7H9B327_ZYGMR</name>
<protein>
    <recommendedName>
        <fullName evidence="6">TATA element modulatory factor 1 TATA binding domain-containing protein</fullName>
    </recommendedName>
</protein>
<dbReference type="Proteomes" id="UP000509704">
    <property type="component" value="Chromosome 5"/>
</dbReference>
<sequence>MNGNTRKLTLEERLSLAAKKGKKKPKKIGSSPASQSPPPDNVSGSKLETSETIKGVNSAENAILSILTDSEDKTQLVTTQSSTERPGSKEEPLVHENVDRRVCSSPMEEPWSQWLSGDQMSLNAEELLKTLRPHVEELVNENERLREQAASSKSANTESSLVKLIKEKDGIIDRLRQEGDQLSKTELRQSNIIKNSRKRIVELENNLGTLEDDLSKKIELYEKLYSSHTDSLNELKGSEAAVIELIKDREKLYSVESILIEKDARIKSLEKALETKEKDLSEAVTSHQKESELLKRTTEEQVMILEASLEQLRIESEKSSENELSANFNSTSNLQERYNRLFEDFKSSKANSQAIEDALNSKVSGLESQIEDMTLTYDRYSLQIDDNIKKNSELELKLHKSEQMHQDDMNKINELQSTIVSLEASIRNLNDDYSHLQHKYDIQKDQLEHNIDQQKTKNGLQIILPESHQTKDFESDAAKLDDNWIITQNSSLEVMETPKILKEPFLTKDDNSLLSQVEKYDKYDMSMELDDMPDEASDLGSLNRETSFRNSSSRNLNRYSSELGSSARMNAQVVSKLGAEIRKFEVELSSLQNLCDKTQKERNEANDEIIRLLEENEKVNHLITENLNLSRQVEELGAKLDASLQLLGEKTELAEELENDVADLKDMMRQQIQDMIKLQEKR</sequence>
<feature type="domain" description="TATA element modulatory factor 1 TATA binding" evidence="6">
    <location>
        <begin position="565"/>
        <end position="675"/>
    </location>
</feature>
<feature type="coiled-coil region" evidence="4">
    <location>
        <begin position="193"/>
        <end position="220"/>
    </location>
</feature>
<dbReference type="PANTHER" id="PTHR46515:SF1">
    <property type="entry name" value="TATA ELEMENT MODULATORY FACTOR"/>
    <property type="match status" value="1"/>
</dbReference>
<comment type="subcellular location">
    <subcellularLocation>
        <location evidence="1">Golgi apparatus</location>
    </subcellularLocation>
</comment>
<feature type="region of interest" description="Disordered" evidence="5">
    <location>
        <begin position="1"/>
        <end position="101"/>
    </location>
</feature>
<keyword evidence="3 4" id="KW-0175">Coiled coil</keyword>
<keyword evidence="2" id="KW-0333">Golgi apparatus</keyword>
<dbReference type="InterPro" id="IPR022091">
    <property type="entry name" value="TMF_TATA-bd"/>
</dbReference>
<dbReference type="EMBL" id="CP058608">
    <property type="protein sequence ID" value="QLG73061.1"/>
    <property type="molecule type" value="Genomic_DNA"/>
</dbReference>
<dbReference type="GeneID" id="59236803"/>
<feature type="coiled-coil region" evidence="4">
    <location>
        <begin position="259"/>
        <end position="322"/>
    </location>
</feature>
<evidence type="ECO:0000256" key="3">
    <source>
        <dbReference type="ARBA" id="ARBA00023054"/>
    </source>
</evidence>